<organism evidence="3 4">
    <name type="scientific">Candidatus Wolfebacteria bacterium CG02_land_8_20_14_3_00_37_12</name>
    <dbReference type="NCBI Taxonomy" id="1975066"/>
    <lineage>
        <taxon>Bacteria</taxon>
        <taxon>Candidatus Wolfeibacteriota</taxon>
    </lineage>
</organism>
<feature type="non-terminal residue" evidence="3">
    <location>
        <position position="254"/>
    </location>
</feature>
<name>A0A2M7CPW4_9BACT</name>
<dbReference type="InterPro" id="IPR036366">
    <property type="entry name" value="PGBDSf"/>
</dbReference>
<comment type="caution">
    <text evidence="3">The sequence shown here is derived from an EMBL/GenBank/DDBJ whole genome shotgun (WGS) entry which is preliminary data.</text>
</comment>
<dbReference type="Pfam" id="PF01471">
    <property type="entry name" value="PG_binding_1"/>
    <property type="match status" value="1"/>
</dbReference>
<accession>A0A2M7CPW4</accession>
<feature type="signal peptide" evidence="1">
    <location>
        <begin position="1"/>
        <end position="26"/>
    </location>
</feature>
<dbReference type="InterPro" id="IPR036365">
    <property type="entry name" value="PGBD-like_sf"/>
</dbReference>
<dbReference type="Gene3D" id="1.10.101.10">
    <property type="entry name" value="PGBD-like superfamily/PGBD"/>
    <property type="match status" value="1"/>
</dbReference>
<reference evidence="4" key="1">
    <citation type="submission" date="2017-09" db="EMBL/GenBank/DDBJ databases">
        <title>Depth-based differentiation of microbial function through sediment-hosted aquifers and enrichment of novel symbionts in the deep terrestrial subsurface.</title>
        <authorList>
            <person name="Probst A.J."/>
            <person name="Ladd B."/>
            <person name="Jarett J.K."/>
            <person name="Geller-Mcgrath D.E."/>
            <person name="Sieber C.M.K."/>
            <person name="Emerson J.B."/>
            <person name="Anantharaman K."/>
            <person name="Thomas B.C."/>
            <person name="Malmstrom R."/>
            <person name="Stieglmeier M."/>
            <person name="Klingl A."/>
            <person name="Woyke T."/>
            <person name="Ryan C.M."/>
            <person name="Banfield J.F."/>
        </authorList>
    </citation>
    <scope>NUCLEOTIDE SEQUENCE [LARGE SCALE GENOMIC DNA]</scope>
</reference>
<dbReference type="InterPro" id="IPR002477">
    <property type="entry name" value="Peptidoglycan-bd-like"/>
</dbReference>
<dbReference type="Proteomes" id="UP000230595">
    <property type="component" value="Unassembled WGS sequence"/>
</dbReference>
<gene>
    <name evidence="3" type="ORF">COS33_01740</name>
</gene>
<evidence type="ECO:0000259" key="2">
    <source>
        <dbReference type="Pfam" id="PF01471"/>
    </source>
</evidence>
<proteinExistence type="predicted"/>
<dbReference type="EMBL" id="PEUH01000040">
    <property type="protein sequence ID" value="PIV31714.1"/>
    <property type="molecule type" value="Genomic_DNA"/>
</dbReference>
<evidence type="ECO:0000256" key="1">
    <source>
        <dbReference type="SAM" id="SignalP"/>
    </source>
</evidence>
<dbReference type="SUPFAM" id="SSF47090">
    <property type="entry name" value="PGBD-like"/>
    <property type="match status" value="1"/>
</dbReference>
<feature type="chain" id="PRO_5014928388" description="Peptidoglycan binding-like domain-containing protein" evidence="1">
    <location>
        <begin position="27"/>
        <end position="254"/>
    </location>
</feature>
<dbReference type="AlphaFoldDB" id="A0A2M7CPW4"/>
<evidence type="ECO:0000313" key="4">
    <source>
        <dbReference type="Proteomes" id="UP000230595"/>
    </source>
</evidence>
<feature type="domain" description="Peptidoglycan binding-like" evidence="2">
    <location>
        <begin position="73"/>
        <end position="130"/>
    </location>
</feature>
<protein>
    <recommendedName>
        <fullName evidence="2">Peptidoglycan binding-like domain-containing protein</fullName>
    </recommendedName>
</protein>
<sequence length="254" mass="25721">MSIKKFFTGFAAVALTVAVISSGVNAATIEELQAQIASLLAQITALQTQLSGRAAAIPAAYSFSTDLTIGSKGDAVSSLQTFLESKALLTIPSGVAKGYFGNLTKAALAKYQASVGISPAVGYFGPKTRAYVNSLAAAPTTGETTTPIVPTSGLTFALASDNPAAAAIPKGAAGVTVLKFTVSGSGTLDALTFKRIGIGATADFSSAGLYIYDGDTRLTNGRSINSTTHEVTFPGLGLKVEGVKTLKLVADISS</sequence>
<keyword evidence="1" id="KW-0732">Signal</keyword>
<evidence type="ECO:0000313" key="3">
    <source>
        <dbReference type="EMBL" id="PIV31714.1"/>
    </source>
</evidence>